<comment type="subcellular location">
    <subcellularLocation>
        <location evidence="1">Cytoplasm</location>
    </subcellularLocation>
</comment>
<evidence type="ECO:0000256" key="8">
    <source>
        <dbReference type="ARBA" id="ARBA00022833"/>
    </source>
</evidence>
<gene>
    <name evidence="13" type="ORF">H9807_11360</name>
</gene>
<evidence type="ECO:0000256" key="3">
    <source>
        <dbReference type="ARBA" id="ARBA00011738"/>
    </source>
</evidence>
<dbReference type="InterPro" id="IPR036390">
    <property type="entry name" value="WH_DNA-bd_sf"/>
</dbReference>
<keyword evidence="11" id="KW-0804">Transcription</keyword>
<dbReference type="GO" id="GO:0045892">
    <property type="term" value="P:negative regulation of DNA-templated transcription"/>
    <property type="evidence" value="ECO:0007669"/>
    <property type="project" value="TreeGrafter"/>
</dbReference>
<comment type="subunit">
    <text evidence="3">Homodimer.</text>
</comment>
<evidence type="ECO:0000256" key="11">
    <source>
        <dbReference type="ARBA" id="ARBA00023163"/>
    </source>
</evidence>
<dbReference type="GO" id="GO:1900376">
    <property type="term" value="P:regulation of secondary metabolite biosynthetic process"/>
    <property type="evidence" value="ECO:0007669"/>
    <property type="project" value="TreeGrafter"/>
</dbReference>
<dbReference type="InterPro" id="IPR036388">
    <property type="entry name" value="WH-like_DNA-bd_sf"/>
</dbReference>
<dbReference type="PANTHER" id="PTHR33202:SF2">
    <property type="entry name" value="FERRIC UPTAKE REGULATION PROTEIN"/>
    <property type="match status" value="1"/>
</dbReference>
<evidence type="ECO:0000256" key="2">
    <source>
        <dbReference type="ARBA" id="ARBA00007957"/>
    </source>
</evidence>
<dbReference type="Pfam" id="PF01475">
    <property type="entry name" value="FUR"/>
    <property type="match status" value="1"/>
</dbReference>
<dbReference type="SUPFAM" id="SSF46785">
    <property type="entry name" value="Winged helix' DNA-binding domain"/>
    <property type="match status" value="1"/>
</dbReference>
<name>A0A9D2KF97_9BACE</name>
<keyword evidence="6" id="KW-0678">Repressor</keyword>
<dbReference type="InterPro" id="IPR002481">
    <property type="entry name" value="FUR"/>
</dbReference>
<proteinExistence type="inferred from homology"/>
<keyword evidence="10" id="KW-0238">DNA-binding</keyword>
<reference evidence="13" key="2">
    <citation type="submission" date="2021-04" db="EMBL/GenBank/DDBJ databases">
        <authorList>
            <person name="Gilroy R."/>
        </authorList>
    </citation>
    <scope>NUCLEOTIDE SEQUENCE</scope>
    <source>
        <strain evidence="13">CHK118-2852</strain>
    </source>
</reference>
<keyword evidence="7 12" id="KW-0479">Metal-binding</keyword>
<evidence type="ECO:0000256" key="6">
    <source>
        <dbReference type="ARBA" id="ARBA00022491"/>
    </source>
</evidence>
<feature type="binding site" evidence="12">
    <location>
        <position position="104"/>
    </location>
    <ligand>
        <name>Zn(2+)</name>
        <dbReference type="ChEBI" id="CHEBI:29105"/>
    </ligand>
</feature>
<evidence type="ECO:0000256" key="10">
    <source>
        <dbReference type="ARBA" id="ARBA00023125"/>
    </source>
</evidence>
<sequence>MGESDKLKETVKQIFTEYLNLHGHRKTPERYAILDTIYSIEGHFDIDTLYSLMEGQEKFRVSRATLYNTIVLLMNARLVIKHQFGNTSQYERCYNRGTHHHQICTQCGKVTEFLNEDLQHAIEHTRLSRFNLTHYSLYIYGLCSKCERANKKMKKNNIHKKEK</sequence>
<dbReference type="Proteomes" id="UP000824108">
    <property type="component" value="Unassembled WGS sequence"/>
</dbReference>
<dbReference type="EMBL" id="DXAV01000092">
    <property type="protein sequence ID" value="HIZ92692.1"/>
    <property type="molecule type" value="Genomic_DNA"/>
</dbReference>
<organism evidence="13 14">
    <name type="scientific">Candidatus Bacteroides merdavium</name>
    <dbReference type="NCBI Taxonomy" id="2838472"/>
    <lineage>
        <taxon>Bacteria</taxon>
        <taxon>Pseudomonadati</taxon>
        <taxon>Bacteroidota</taxon>
        <taxon>Bacteroidia</taxon>
        <taxon>Bacteroidales</taxon>
        <taxon>Bacteroidaceae</taxon>
        <taxon>Bacteroides</taxon>
    </lineage>
</organism>
<evidence type="ECO:0000256" key="7">
    <source>
        <dbReference type="ARBA" id="ARBA00022723"/>
    </source>
</evidence>
<evidence type="ECO:0000313" key="13">
    <source>
        <dbReference type="EMBL" id="HIZ92692.1"/>
    </source>
</evidence>
<accession>A0A9D2KF97</accession>
<evidence type="ECO:0000256" key="1">
    <source>
        <dbReference type="ARBA" id="ARBA00004496"/>
    </source>
</evidence>
<protein>
    <recommendedName>
        <fullName evidence="4">Ferric uptake regulation protein</fullName>
    </recommendedName>
</protein>
<dbReference type="Gene3D" id="1.10.10.10">
    <property type="entry name" value="Winged helix-like DNA-binding domain superfamily/Winged helix DNA-binding domain"/>
    <property type="match status" value="1"/>
</dbReference>
<dbReference type="PANTHER" id="PTHR33202">
    <property type="entry name" value="ZINC UPTAKE REGULATION PROTEIN"/>
    <property type="match status" value="1"/>
</dbReference>
<dbReference type="Gene3D" id="3.30.1490.190">
    <property type="match status" value="1"/>
</dbReference>
<dbReference type="GO" id="GO:0005829">
    <property type="term" value="C:cytosol"/>
    <property type="evidence" value="ECO:0007669"/>
    <property type="project" value="TreeGrafter"/>
</dbReference>
<comment type="cofactor">
    <cofactor evidence="12">
        <name>Zn(2+)</name>
        <dbReference type="ChEBI" id="CHEBI:29105"/>
    </cofactor>
    <text evidence="12">Binds 1 zinc ion per subunit.</text>
</comment>
<dbReference type="GO" id="GO:0003700">
    <property type="term" value="F:DNA-binding transcription factor activity"/>
    <property type="evidence" value="ECO:0007669"/>
    <property type="project" value="InterPro"/>
</dbReference>
<evidence type="ECO:0000256" key="9">
    <source>
        <dbReference type="ARBA" id="ARBA00023015"/>
    </source>
</evidence>
<comment type="caution">
    <text evidence="13">The sequence shown here is derived from an EMBL/GenBank/DDBJ whole genome shotgun (WGS) entry which is preliminary data.</text>
</comment>
<dbReference type="AlphaFoldDB" id="A0A9D2KF97"/>
<evidence type="ECO:0000313" key="14">
    <source>
        <dbReference type="Proteomes" id="UP000824108"/>
    </source>
</evidence>
<dbReference type="InterPro" id="IPR043135">
    <property type="entry name" value="Fur_C"/>
</dbReference>
<reference evidence="13" key="1">
    <citation type="journal article" date="2021" name="PeerJ">
        <title>Extensive microbial diversity within the chicken gut microbiome revealed by metagenomics and culture.</title>
        <authorList>
            <person name="Gilroy R."/>
            <person name="Ravi A."/>
            <person name="Getino M."/>
            <person name="Pursley I."/>
            <person name="Horton D.L."/>
            <person name="Alikhan N.F."/>
            <person name="Baker D."/>
            <person name="Gharbi K."/>
            <person name="Hall N."/>
            <person name="Watson M."/>
            <person name="Adriaenssens E.M."/>
            <person name="Foster-Nyarko E."/>
            <person name="Jarju S."/>
            <person name="Secka A."/>
            <person name="Antonio M."/>
            <person name="Oren A."/>
            <person name="Chaudhuri R.R."/>
            <person name="La Ragione R."/>
            <person name="Hildebrand F."/>
            <person name="Pallen M.J."/>
        </authorList>
    </citation>
    <scope>NUCLEOTIDE SEQUENCE</scope>
    <source>
        <strain evidence="13">CHK118-2852</strain>
    </source>
</reference>
<evidence type="ECO:0000256" key="4">
    <source>
        <dbReference type="ARBA" id="ARBA00020910"/>
    </source>
</evidence>
<dbReference type="GO" id="GO:0000976">
    <property type="term" value="F:transcription cis-regulatory region binding"/>
    <property type="evidence" value="ECO:0007669"/>
    <property type="project" value="TreeGrafter"/>
</dbReference>
<feature type="binding site" evidence="12">
    <location>
        <position position="146"/>
    </location>
    <ligand>
        <name>Zn(2+)</name>
        <dbReference type="ChEBI" id="CHEBI:29105"/>
    </ligand>
</feature>
<feature type="binding site" evidence="12">
    <location>
        <position position="143"/>
    </location>
    <ligand>
        <name>Zn(2+)</name>
        <dbReference type="ChEBI" id="CHEBI:29105"/>
    </ligand>
</feature>
<evidence type="ECO:0000256" key="12">
    <source>
        <dbReference type="PIRSR" id="PIRSR602481-1"/>
    </source>
</evidence>
<keyword evidence="5" id="KW-0963">Cytoplasm</keyword>
<keyword evidence="8 12" id="KW-0862">Zinc</keyword>
<dbReference type="GO" id="GO:0008270">
    <property type="term" value="F:zinc ion binding"/>
    <property type="evidence" value="ECO:0007669"/>
    <property type="project" value="TreeGrafter"/>
</dbReference>
<dbReference type="CDD" id="cd07153">
    <property type="entry name" value="Fur_like"/>
    <property type="match status" value="1"/>
</dbReference>
<keyword evidence="9" id="KW-0805">Transcription regulation</keyword>
<comment type="similarity">
    <text evidence="2">Belongs to the Fur family.</text>
</comment>
<feature type="binding site" evidence="12">
    <location>
        <position position="107"/>
    </location>
    <ligand>
        <name>Zn(2+)</name>
        <dbReference type="ChEBI" id="CHEBI:29105"/>
    </ligand>
</feature>
<evidence type="ECO:0000256" key="5">
    <source>
        <dbReference type="ARBA" id="ARBA00022490"/>
    </source>
</evidence>